<gene>
    <name evidence="5" type="ordered locus">amb3059</name>
</gene>
<organism evidence="5 6">
    <name type="scientific">Paramagnetospirillum magneticum (strain ATCC 700264 / AMB-1)</name>
    <name type="common">Magnetospirillum magneticum</name>
    <dbReference type="NCBI Taxonomy" id="342108"/>
    <lineage>
        <taxon>Bacteria</taxon>
        <taxon>Pseudomonadati</taxon>
        <taxon>Pseudomonadota</taxon>
        <taxon>Alphaproteobacteria</taxon>
        <taxon>Rhodospirillales</taxon>
        <taxon>Magnetospirillaceae</taxon>
        <taxon>Paramagnetospirillum</taxon>
    </lineage>
</organism>
<dbReference type="InterPro" id="IPR036388">
    <property type="entry name" value="WH-like_DNA-bd_sf"/>
</dbReference>
<dbReference type="Gene3D" id="1.20.120.530">
    <property type="entry name" value="GntR ligand-binding domain-like"/>
    <property type="match status" value="1"/>
</dbReference>
<dbReference type="Pfam" id="PF00392">
    <property type="entry name" value="GntR"/>
    <property type="match status" value="1"/>
</dbReference>
<evidence type="ECO:0000256" key="3">
    <source>
        <dbReference type="ARBA" id="ARBA00023163"/>
    </source>
</evidence>
<keyword evidence="3" id="KW-0804">Transcription</keyword>
<dbReference type="InterPro" id="IPR011711">
    <property type="entry name" value="GntR_C"/>
</dbReference>
<proteinExistence type="predicted"/>
<dbReference type="GO" id="GO:0003677">
    <property type="term" value="F:DNA binding"/>
    <property type="evidence" value="ECO:0007669"/>
    <property type="project" value="UniProtKB-KW"/>
</dbReference>
<dbReference type="GO" id="GO:0003700">
    <property type="term" value="F:DNA-binding transcription factor activity"/>
    <property type="evidence" value="ECO:0007669"/>
    <property type="project" value="InterPro"/>
</dbReference>
<name>Q2W2R2_PARM1</name>
<dbReference type="SMART" id="SM00895">
    <property type="entry name" value="FCD"/>
    <property type="match status" value="1"/>
</dbReference>
<dbReference type="SMART" id="SM00345">
    <property type="entry name" value="HTH_GNTR"/>
    <property type="match status" value="1"/>
</dbReference>
<reference evidence="5 6" key="1">
    <citation type="journal article" date="2005" name="DNA Res.">
        <title>Complete genome sequence of the facultative anaerobic magnetotactic bacterium Magnetospirillum sp. strain AMB-1.</title>
        <authorList>
            <person name="Matsunaga T."/>
            <person name="Okamura Y."/>
            <person name="Fukuda Y."/>
            <person name="Wahyudi A.T."/>
            <person name="Murase Y."/>
            <person name="Takeyama H."/>
        </authorList>
    </citation>
    <scope>NUCLEOTIDE SEQUENCE [LARGE SCALE GENOMIC DNA]</scope>
    <source>
        <strain evidence="6">ATCC 700264 / AMB-1</strain>
    </source>
</reference>
<keyword evidence="1" id="KW-0805">Transcription regulation</keyword>
<evidence type="ECO:0000313" key="5">
    <source>
        <dbReference type="EMBL" id="BAE51863.1"/>
    </source>
</evidence>
<protein>
    <submittedName>
        <fullName evidence="5">Transcriptional regulator</fullName>
    </submittedName>
</protein>
<dbReference type="KEGG" id="mag:amb3059"/>
<dbReference type="AlphaFoldDB" id="Q2W2R2"/>
<dbReference type="PANTHER" id="PTHR43537">
    <property type="entry name" value="TRANSCRIPTIONAL REGULATOR, GNTR FAMILY"/>
    <property type="match status" value="1"/>
</dbReference>
<evidence type="ECO:0000313" key="6">
    <source>
        <dbReference type="Proteomes" id="UP000007058"/>
    </source>
</evidence>
<dbReference type="STRING" id="342108.amb3059"/>
<evidence type="ECO:0000256" key="2">
    <source>
        <dbReference type="ARBA" id="ARBA00023125"/>
    </source>
</evidence>
<sequence length="236" mass="25358">MLRDFGVRIGLSTIGMSRVRRPKDPTELSAAEWVRQQLIDDIVAGRLRPGEKLCEVKIAARLGCSRTPVREAFRHLGALGLANFEKNRGGNVVRLERAQMLELFEALAEVAASCAGLAASRGEARRRILEEQGRLDHIAVPAGTGGEGDLFTTVFDICGNQLLAASGSAIRCRLLPYWRLLGSTADDWASHGGLGQAAAIRAIAAGDGRAARRAMRTFVLMARDHAVRGVPPSALP</sequence>
<dbReference type="InterPro" id="IPR036390">
    <property type="entry name" value="WH_DNA-bd_sf"/>
</dbReference>
<evidence type="ECO:0000256" key="1">
    <source>
        <dbReference type="ARBA" id="ARBA00023015"/>
    </source>
</evidence>
<keyword evidence="2" id="KW-0238">DNA-binding</keyword>
<dbReference type="PANTHER" id="PTHR43537:SF49">
    <property type="entry name" value="TRANSCRIPTIONAL REGULATORY PROTEIN"/>
    <property type="match status" value="1"/>
</dbReference>
<feature type="domain" description="HTH gntR-type" evidence="4">
    <location>
        <begin position="28"/>
        <end position="95"/>
    </location>
</feature>
<dbReference type="Gene3D" id="1.10.10.10">
    <property type="entry name" value="Winged helix-like DNA-binding domain superfamily/Winged helix DNA-binding domain"/>
    <property type="match status" value="1"/>
</dbReference>
<dbReference type="InterPro" id="IPR000524">
    <property type="entry name" value="Tscrpt_reg_HTH_GntR"/>
</dbReference>
<dbReference type="SUPFAM" id="SSF46785">
    <property type="entry name" value="Winged helix' DNA-binding domain"/>
    <property type="match status" value="1"/>
</dbReference>
<dbReference type="PROSITE" id="PS50949">
    <property type="entry name" value="HTH_GNTR"/>
    <property type="match status" value="1"/>
</dbReference>
<dbReference type="Proteomes" id="UP000007058">
    <property type="component" value="Chromosome"/>
</dbReference>
<dbReference type="InterPro" id="IPR008920">
    <property type="entry name" value="TF_FadR/GntR_C"/>
</dbReference>
<dbReference type="SUPFAM" id="SSF48008">
    <property type="entry name" value="GntR ligand-binding domain-like"/>
    <property type="match status" value="1"/>
</dbReference>
<evidence type="ECO:0000259" key="4">
    <source>
        <dbReference type="PROSITE" id="PS50949"/>
    </source>
</evidence>
<accession>Q2W2R2</accession>
<dbReference type="EMBL" id="AP007255">
    <property type="protein sequence ID" value="BAE51863.1"/>
    <property type="molecule type" value="Genomic_DNA"/>
</dbReference>
<dbReference type="HOGENOM" id="CLU_017584_5_1_5"/>
<keyword evidence="6" id="KW-1185">Reference proteome</keyword>